<dbReference type="Pfam" id="PF01812">
    <property type="entry name" value="5-FTHF_cyc-lig"/>
    <property type="match status" value="1"/>
</dbReference>
<dbReference type="SUPFAM" id="SSF100950">
    <property type="entry name" value="NagB/RpiA/CoA transferase-like"/>
    <property type="match status" value="1"/>
</dbReference>
<dbReference type="GO" id="GO:0030272">
    <property type="term" value="F:5-formyltetrahydrofolate cyclo-ligase activity"/>
    <property type="evidence" value="ECO:0007669"/>
    <property type="project" value="UniProtKB-EC"/>
</dbReference>
<proteinExistence type="inferred from homology"/>
<feature type="binding site" evidence="4">
    <location>
        <begin position="11"/>
        <end position="15"/>
    </location>
    <ligand>
        <name>ATP</name>
        <dbReference type="ChEBI" id="CHEBI:30616"/>
    </ligand>
</feature>
<dbReference type="PIRSF" id="PIRSF006806">
    <property type="entry name" value="FTHF_cligase"/>
    <property type="match status" value="1"/>
</dbReference>
<dbReference type="PANTHER" id="PTHR23407:SF1">
    <property type="entry name" value="5-FORMYLTETRAHYDROFOLATE CYCLO-LIGASE"/>
    <property type="match status" value="1"/>
</dbReference>
<feature type="binding site" evidence="4">
    <location>
        <position position="57"/>
    </location>
    <ligand>
        <name>substrate</name>
    </ligand>
</feature>
<dbReference type="EC" id="6.3.3.2" evidence="5"/>
<sequence>MSNADPARGAKRRLRREVVGRILAMDPTDRRREEEALGRLFPGLPGLDSAEVLLLYLAHLPEEFETRGMVQWAREQGKAVACPRVDREARLLRLHLVEDLERDLEPGPFGIPEPSPGTSVVEPGAVDWALVPGIAFDPRGYRIGRGAGYYDRLLPTLRPEAPRYSLVLDLQWIDQVPDEPHDQRVDGVVGVARRSLLPRGPR</sequence>
<keyword evidence="7" id="KW-1185">Reference proteome</keyword>
<dbReference type="InterPro" id="IPR037171">
    <property type="entry name" value="NagB/RpiA_transferase-like"/>
</dbReference>
<dbReference type="GO" id="GO:0046872">
    <property type="term" value="F:metal ion binding"/>
    <property type="evidence" value="ECO:0007669"/>
    <property type="project" value="UniProtKB-KW"/>
</dbReference>
<keyword evidence="5" id="KW-0479">Metal-binding</keyword>
<evidence type="ECO:0000256" key="4">
    <source>
        <dbReference type="PIRSR" id="PIRSR006806-1"/>
    </source>
</evidence>
<keyword evidence="2 4" id="KW-0547">Nucleotide-binding</keyword>
<name>A0A518H869_9BACT</name>
<dbReference type="InterPro" id="IPR024185">
    <property type="entry name" value="FTHF_cligase-like_sf"/>
</dbReference>
<dbReference type="GO" id="GO:0035999">
    <property type="term" value="P:tetrahydrofolate interconversion"/>
    <property type="evidence" value="ECO:0007669"/>
    <property type="project" value="TreeGrafter"/>
</dbReference>
<comment type="catalytic activity">
    <reaction evidence="5">
        <text>(6S)-5-formyl-5,6,7,8-tetrahydrofolate + ATP = (6R)-5,10-methenyltetrahydrofolate + ADP + phosphate</text>
        <dbReference type="Rhea" id="RHEA:10488"/>
        <dbReference type="ChEBI" id="CHEBI:30616"/>
        <dbReference type="ChEBI" id="CHEBI:43474"/>
        <dbReference type="ChEBI" id="CHEBI:57455"/>
        <dbReference type="ChEBI" id="CHEBI:57457"/>
        <dbReference type="ChEBI" id="CHEBI:456216"/>
        <dbReference type="EC" id="6.3.3.2"/>
    </reaction>
</comment>
<comment type="similarity">
    <text evidence="1 5">Belongs to the 5-formyltetrahydrofolate cyclo-ligase family.</text>
</comment>
<dbReference type="InterPro" id="IPR002698">
    <property type="entry name" value="FTHF_cligase"/>
</dbReference>
<evidence type="ECO:0000256" key="3">
    <source>
        <dbReference type="ARBA" id="ARBA00022840"/>
    </source>
</evidence>
<keyword evidence="6" id="KW-0436">Ligase</keyword>
<dbReference type="KEGG" id="tpla:ElP_49670"/>
<accession>A0A518H869</accession>
<keyword evidence="3 4" id="KW-0067">ATP-binding</keyword>
<feature type="binding site" evidence="4">
    <location>
        <position position="63"/>
    </location>
    <ligand>
        <name>substrate</name>
    </ligand>
</feature>
<comment type="cofactor">
    <cofactor evidence="5">
        <name>Mg(2+)</name>
        <dbReference type="ChEBI" id="CHEBI:18420"/>
    </cofactor>
</comment>
<dbReference type="EMBL" id="CP036426">
    <property type="protein sequence ID" value="QDV37034.1"/>
    <property type="molecule type" value="Genomic_DNA"/>
</dbReference>
<dbReference type="GO" id="GO:0005524">
    <property type="term" value="F:ATP binding"/>
    <property type="evidence" value="ECO:0007669"/>
    <property type="project" value="UniProtKB-KW"/>
</dbReference>
<evidence type="ECO:0000256" key="5">
    <source>
        <dbReference type="RuleBase" id="RU361279"/>
    </source>
</evidence>
<gene>
    <name evidence="6" type="ORF">ElP_49670</name>
</gene>
<dbReference type="NCBIfam" id="TIGR02727">
    <property type="entry name" value="MTHFS_bact"/>
    <property type="match status" value="1"/>
</dbReference>
<evidence type="ECO:0000313" key="7">
    <source>
        <dbReference type="Proteomes" id="UP000317835"/>
    </source>
</evidence>
<evidence type="ECO:0000256" key="2">
    <source>
        <dbReference type="ARBA" id="ARBA00022741"/>
    </source>
</evidence>
<evidence type="ECO:0000256" key="1">
    <source>
        <dbReference type="ARBA" id="ARBA00010638"/>
    </source>
</evidence>
<dbReference type="GO" id="GO:0009396">
    <property type="term" value="P:folic acid-containing compound biosynthetic process"/>
    <property type="evidence" value="ECO:0007669"/>
    <property type="project" value="TreeGrafter"/>
</dbReference>
<dbReference type="Gene3D" id="3.40.50.10420">
    <property type="entry name" value="NagB/RpiA/CoA transferase-like"/>
    <property type="match status" value="1"/>
</dbReference>
<dbReference type="Proteomes" id="UP000317835">
    <property type="component" value="Chromosome"/>
</dbReference>
<protein>
    <recommendedName>
        <fullName evidence="5">5-formyltetrahydrofolate cyclo-ligase</fullName>
        <ecNumber evidence="5">6.3.3.2</ecNumber>
    </recommendedName>
</protein>
<keyword evidence="5" id="KW-0460">Magnesium</keyword>
<dbReference type="PANTHER" id="PTHR23407">
    <property type="entry name" value="ATPASE INHIBITOR/5-FORMYLTETRAHYDROFOLATE CYCLO-LIGASE"/>
    <property type="match status" value="1"/>
</dbReference>
<dbReference type="OrthoDB" id="9801938at2"/>
<reference evidence="6 7" key="1">
    <citation type="submission" date="2019-02" db="EMBL/GenBank/DDBJ databases">
        <title>Deep-cultivation of Planctomycetes and their phenomic and genomic characterization uncovers novel biology.</title>
        <authorList>
            <person name="Wiegand S."/>
            <person name="Jogler M."/>
            <person name="Boedeker C."/>
            <person name="Pinto D."/>
            <person name="Vollmers J."/>
            <person name="Rivas-Marin E."/>
            <person name="Kohn T."/>
            <person name="Peeters S.H."/>
            <person name="Heuer A."/>
            <person name="Rast P."/>
            <person name="Oberbeckmann S."/>
            <person name="Bunk B."/>
            <person name="Jeske O."/>
            <person name="Meyerdierks A."/>
            <person name="Storesund J.E."/>
            <person name="Kallscheuer N."/>
            <person name="Luecker S."/>
            <person name="Lage O.M."/>
            <person name="Pohl T."/>
            <person name="Merkel B.J."/>
            <person name="Hornburger P."/>
            <person name="Mueller R.-W."/>
            <person name="Bruemmer F."/>
            <person name="Labrenz M."/>
            <person name="Spormann A.M."/>
            <person name="Op den Camp H."/>
            <person name="Overmann J."/>
            <person name="Amann R."/>
            <person name="Jetten M.S.M."/>
            <person name="Mascher T."/>
            <person name="Medema M.H."/>
            <person name="Devos D.P."/>
            <person name="Kaster A.-K."/>
            <person name="Ovreas L."/>
            <person name="Rohde M."/>
            <person name="Galperin M.Y."/>
            <person name="Jogler C."/>
        </authorList>
    </citation>
    <scope>NUCLEOTIDE SEQUENCE [LARGE SCALE GENOMIC DNA]</scope>
    <source>
        <strain evidence="6 7">ElP</strain>
    </source>
</reference>
<feature type="binding site" evidence="4">
    <location>
        <begin position="142"/>
        <end position="150"/>
    </location>
    <ligand>
        <name>ATP</name>
        <dbReference type="ChEBI" id="CHEBI:30616"/>
    </ligand>
</feature>
<dbReference type="RefSeq" id="WP_145274241.1">
    <property type="nucleotide sequence ID" value="NZ_CP036426.1"/>
</dbReference>
<evidence type="ECO:0000313" key="6">
    <source>
        <dbReference type="EMBL" id="QDV37034.1"/>
    </source>
</evidence>
<dbReference type="AlphaFoldDB" id="A0A518H869"/>
<organism evidence="6 7">
    <name type="scientific">Tautonia plasticadhaerens</name>
    <dbReference type="NCBI Taxonomy" id="2527974"/>
    <lineage>
        <taxon>Bacteria</taxon>
        <taxon>Pseudomonadati</taxon>
        <taxon>Planctomycetota</taxon>
        <taxon>Planctomycetia</taxon>
        <taxon>Isosphaerales</taxon>
        <taxon>Isosphaeraceae</taxon>
        <taxon>Tautonia</taxon>
    </lineage>
</organism>